<evidence type="ECO:0000256" key="5">
    <source>
        <dbReference type="ARBA" id="ARBA00023136"/>
    </source>
</evidence>
<dbReference type="EMBL" id="CP136920">
    <property type="protein sequence ID" value="WOO42770.1"/>
    <property type="molecule type" value="Genomic_DNA"/>
</dbReference>
<evidence type="ECO:0000256" key="3">
    <source>
        <dbReference type="ARBA" id="ARBA00022692"/>
    </source>
</evidence>
<feature type="transmembrane region" description="Helical" evidence="6">
    <location>
        <begin position="469"/>
        <end position="489"/>
    </location>
</feature>
<feature type="transmembrane region" description="Helical" evidence="6">
    <location>
        <begin position="798"/>
        <end position="820"/>
    </location>
</feature>
<dbReference type="Proteomes" id="UP001304300">
    <property type="component" value="Chromosome"/>
</dbReference>
<feature type="transmembrane region" description="Helical" evidence="6">
    <location>
        <begin position="393"/>
        <end position="414"/>
    </location>
</feature>
<dbReference type="Pfam" id="PF02687">
    <property type="entry name" value="FtsX"/>
    <property type="match status" value="2"/>
</dbReference>
<evidence type="ECO:0000259" key="8">
    <source>
        <dbReference type="Pfam" id="PF12704"/>
    </source>
</evidence>
<feature type="transmembrane region" description="Helical" evidence="6">
    <location>
        <begin position="253"/>
        <end position="277"/>
    </location>
</feature>
<proteinExistence type="predicted"/>
<dbReference type="PANTHER" id="PTHR30287">
    <property type="entry name" value="MEMBRANE COMPONENT OF PREDICTED ABC SUPERFAMILY METABOLITE UPTAKE TRANSPORTER"/>
    <property type="match status" value="1"/>
</dbReference>
<evidence type="ECO:0000256" key="2">
    <source>
        <dbReference type="ARBA" id="ARBA00022475"/>
    </source>
</evidence>
<dbReference type="InterPro" id="IPR025857">
    <property type="entry name" value="MacB_PCD"/>
</dbReference>
<comment type="subcellular location">
    <subcellularLocation>
        <location evidence="1">Cell membrane</location>
        <topology evidence="1">Multi-pass membrane protein</topology>
    </subcellularLocation>
</comment>
<gene>
    <name evidence="9" type="ORF">RZN69_06675</name>
</gene>
<dbReference type="GO" id="GO:0005886">
    <property type="term" value="C:plasma membrane"/>
    <property type="evidence" value="ECO:0007669"/>
    <property type="project" value="UniProtKB-SubCell"/>
</dbReference>
<reference evidence="9 10" key="1">
    <citation type="submission" date="2023-10" db="EMBL/GenBank/DDBJ databases">
        <title>Rubellicoccus peritrichatus gen. nov., sp. nov., isolated from an algae of coral reef tank.</title>
        <authorList>
            <person name="Luo J."/>
        </authorList>
    </citation>
    <scope>NUCLEOTIDE SEQUENCE [LARGE SCALE GENOMIC DNA]</scope>
    <source>
        <strain evidence="9 10">CR14</strain>
    </source>
</reference>
<dbReference type="PANTHER" id="PTHR30287:SF1">
    <property type="entry name" value="INNER MEMBRANE PROTEIN"/>
    <property type="match status" value="1"/>
</dbReference>
<dbReference type="KEGG" id="puo:RZN69_06675"/>
<keyword evidence="10" id="KW-1185">Reference proteome</keyword>
<evidence type="ECO:0000259" key="7">
    <source>
        <dbReference type="Pfam" id="PF02687"/>
    </source>
</evidence>
<evidence type="ECO:0000256" key="4">
    <source>
        <dbReference type="ARBA" id="ARBA00022989"/>
    </source>
</evidence>
<feature type="domain" description="ABC3 transporter permease C-terminal" evidence="7">
    <location>
        <begin position="716"/>
        <end position="830"/>
    </location>
</feature>
<keyword evidence="2" id="KW-1003">Cell membrane</keyword>
<organism evidence="9 10">
    <name type="scientific">Rubellicoccus peritrichatus</name>
    <dbReference type="NCBI Taxonomy" id="3080537"/>
    <lineage>
        <taxon>Bacteria</taxon>
        <taxon>Pseudomonadati</taxon>
        <taxon>Verrucomicrobiota</taxon>
        <taxon>Opitutia</taxon>
        <taxon>Puniceicoccales</taxon>
        <taxon>Cerasicoccaceae</taxon>
        <taxon>Rubellicoccus</taxon>
    </lineage>
</organism>
<feature type="domain" description="ABC3 transporter permease C-terminal" evidence="7">
    <location>
        <begin position="256"/>
        <end position="375"/>
    </location>
</feature>
<feature type="transmembrane region" description="Helical" evidence="6">
    <location>
        <begin position="298"/>
        <end position="327"/>
    </location>
</feature>
<keyword evidence="5 6" id="KW-0472">Membrane</keyword>
<evidence type="ECO:0000313" key="9">
    <source>
        <dbReference type="EMBL" id="WOO42770.1"/>
    </source>
</evidence>
<name>A0AAQ3LBF6_9BACT</name>
<protein>
    <submittedName>
        <fullName evidence="9">FtsX-like permease family protein</fullName>
    </submittedName>
</protein>
<feature type="transmembrane region" description="Helical" evidence="6">
    <location>
        <begin position="347"/>
        <end position="370"/>
    </location>
</feature>
<dbReference type="Pfam" id="PF12704">
    <property type="entry name" value="MacB_PCD"/>
    <property type="match status" value="1"/>
</dbReference>
<keyword evidence="3 6" id="KW-0812">Transmembrane</keyword>
<dbReference type="InterPro" id="IPR038766">
    <property type="entry name" value="Membrane_comp_ABC_pdt"/>
</dbReference>
<feature type="transmembrane region" description="Helical" evidence="6">
    <location>
        <begin position="765"/>
        <end position="792"/>
    </location>
</feature>
<feature type="domain" description="MacB-like periplasmic core" evidence="8">
    <location>
        <begin position="20"/>
        <end position="219"/>
    </location>
</feature>
<feature type="transmembrane region" description="Helical" evidence="6">
    <location>
        <begin position="712"/>
        <end position="734"/>
    </location>
</feature>
<dbReference type="InterPro" id="IPR003838">
    <property type="entry name" value="ABC3_permease_C"/>
</dbReference>
<feature type="transmembrane region" description="Helical" evidence="6">
    <location>
        <begin position="420"/>
        <end position="448"/>
    </location>
</feature>
<evidence type="ECO:0000256" key="6">
    <source>
        <dbReference type="SAM" id="Phobius"/>
    </source>
</evidence>
<dbReference type="RefSeq" id="WP_317835297.1">
    <property type="nucleotide sequence ID" value="NZ_CP136920.1"/>
</dbReference>
<accession>A0AAQ3LBF6</accession>
<dbReference type="AlphaFoldDB" id="A0AAQ3LBF6"/>
<keyword evidence="4 6" id="KW-1133">Transmembrane helix</keyword>
<sequence>MSFAIKTAWRDARRHRKRLFLCALSIVFGVAALVAIDSFSHNLRVAIDKESMNLLGADLQVSTRTEFSEDAEAWFDELGGEQAREIRFTSMAMFPKNGQTRLVQVRALNGGFPFYGEFETKPANANPAMLDEPVIVMDQLLMAQYELEEGDTVELGDTTFTITGEIVQVPGEAAFAGIFAPRVYIPLSQLEGTGLIGFGSIAFHRVYIKNPDIDTEAVRKDQKERFAEERLNIDTIQERKDDIGEPLDNLARYLGLVGFVALLLGGVGIAGSVQAYLQQKRDTVAILRCLGSSSRTAFSVFLTQICGVALVGAILGAILGIIVQAVIPRVLAPLLPFDLDYFLSWPSILSGILYGTVTALIFGLFPLLPIRNISPLRTLRAGFSQNHTKRDPFIILLAILTAFLLTAFCAAQTSVWWQGIIFAAGLGVAVGILWVVAAILKLCLRKFITPRNYLLRQSLANLHRPNNRTVFLVVSLGMGTFLIYALTLIQDGLLQQTDLAAANEEPNLLFFDIQPDQKEGLYEIIHGEGLEIAEDAPMVTMRLKKVAGRKVADIKNDPENTIDEWILNREWRNTYRAAVGPSEEVVEGEYISEWDGLDEPVPVSIEDGIAADLGVGLGDTLDFDIQGIPMQVKISSMRKVDWTKMQPNFFITFPVGVLEEAPTLWIGVARSPDIETTATLQRKIFEAYPNISAIDLSIVLEAIQSVLGRINFAIRFMALFTVATGIVVLAGAVITSRYQRIRESVLLRTLGASGPQVRRIMAIEYAVLGTLAGIVGVGLAIVAGTALSIWVFKLDFTIPWGQSIIAVVIVTLLTLFTGLANSRGIASHPPLVILREEG</sequence>
<evidence type="ECO:0000313" key="10">
    <source>
        <dbReference type="Proteomes" id="UP001304300"/>
    </source>
</evidence>
<evidence type="ECO:0000256" key="1">
    <source>
        <dbReference type="ARBA" id="ARBA00004651"/>
    </source>
</evidence>